<reference evidence="1" key="1">
    <citation type="submission" date="2021-04" db="EMBL/GenBank/DDBJ databases">
        <title>Draft genome assembly of strain Phenylobacterium sp. 20VBR1 using MiniION and Illumina platforms.</title>
        <authorList>
            <person name="Thomas F.A."/>
            <person name="Krishnan K.P."/>
            <person name="Sinha R.K."/>
        </authorList>
    </citation>
    <scope>NUCLEOTIDE SEQUENCE</scope>
    <source>
        <strain evidence="1">20VBR1</strain>
    </source>
</reference>
<protein>
    <submittedName>
        <fullName evidence="1">Uncharacterized protein</fullName>
    </submittedName>
</protein>
<dbReference type="EMBL" id="JAGSGD010000001">
    <property type="protein sequence ID" value="MBR7619268.1"/>
    <property type="molecule type" value="Genomic_DNA"/>
</dbReference>
<dbReference type="Proteomes" id="UP000622580">
    <property type="component" value="Unassembled WGS sequence"/>
</dbReference>
<proteinExistence type="predicted"/>
<dbReference type="AlphaFoldDB" id="A0A941D2X5"/>
<evidence type="ECO:0000313" key="2">
    <source>
        <dbReference type="Proteomes" id="UP000622580"/>
    </source>
</evidence>
<gene>
    <name evidence="1" type="ORF">JKL49_07680</name>
</gene>
<keyword evidence="2" id="KW-1185">Reference proteome</keyword>
<dbReference type="RefSeq" id="WP_215339572.1">
    <property type="nucleotide sequence ID" value="NZ_JAGSGD010000001.1"/>
</dbReference>
<sequence>MIRVVFWCGVALAAIIASVGWGSVDRSFTYFRDNAYEREAALQQCLAGQVKGVICQNAARAARTVASRDGLIGLYSPTTTAVATIH</sequence>
<comment type="caution">
    <text evidence="1">The sequence shown here is derived from an EMBL/GenBank/DDBJ whole genome shotgun (WGS) entry which is preliminary data.</text>
</comment>
<name>A0A941D2X5_9CAUL</name>
<accession>A0A941D2X5</accession>
<evidence type="ECO:0000313" key="1">
    <source>
        <dbReference type="EMBL" id="MBR7619268.1"/>
    </source>
</evidence>
<organism evidence="1 2">
    <name type="scientific">Phenylobacterium glaciei</name>
    <dbReference type="NCBI Taxonomy" id="2803784"/>
    <lineage>
        <taxon>Bacteria</taxon>
        <taxon>Pseudomonadati</taxon>
        <taxon>Pseudomonadota</taxon>
        <taxon>Alphaproteobacteria</taxon>
        <taxon>Caulobacterales</taxon>
        <taxon>Caulobacteraceae</taxon>
        <taxon>Phenylobacterium</taxon>
    </lineage>
</organism>